<dbReference type="EMBL" id="JABBVZ010000010">
    <property type="protein sequence ID" value="NMP21617.1"/>
    <property type="molecule type" value="Genomic_DNA"/>
</dbReference>
<evidence type="ECO:0000313" key="3">
    <source>
        <dbReference type="Proteomes" id="UP000533476"/>
    </source>
</evidence>
<dbReference type="InterPro" id="IPR010273">
    <property type="entry name" value="DUF881"/>
</dbReference>
<dbReference type="PANTHER" id="PTHR37313">
    <property type="entry name" value="UPF0749 PROTEIN RV1825"/>
    <property type="match status" value="1"/>
</dbReference>
<accession>A0A7Y0Q1M7</accession>
<dbReference type="Proteomes" id="UP000533476">
    <property type="component" value="Unassembled WGS sequence"/>
</dbReference>
<organism evidence="2 3">
    <name type="scientific">Sulfobacillus harzensis</name>
    <dbReference type="NCBI Taxonomy" id="2729629"/>
    <lineage>
        <taxon>Bacteria</taxon>
        <taxon>Bacillati</taxon>
        <taxon>Bacillota</taxon>
        <taxon>Clostridia</taxon>
        <taxon>Eubacteriales</taxon>
        <taxon>Clostridiales Family XVII. Incertae Sedis</taxon>
        <taxon>Sulfobacillus</taxon>
    </lineage>
</organism>
<dbReference type="Pfam" id="PF05949">
    <property type="entry name" value="DUF881"/>
    <property type="match status" value="1"/>
</dbReference>
<proteinExistence type="inferred from homology"/>
<name>A0A7Y0Q1M7_9FIRM</name>
<dbReference type="RefSeq" id="WP_169097155.1">
    <property type="nucleotide sequence ID" value="NZ_JABBVZ010000010.1"/>
</dbReference>
<dbReference type="AlphaFoldDB" id="A0A7Y0Q1M7"/>
<gene>
    <name evidence="2" type="ORF">HIJ39_04515</name>
</gene>
<keyword evidence="3" id="KW-1185">Reference proteome</keyword>
<comment type="caution">
    <text evidence="2">The sequence shown here is derived from an EMBL/GenBank/DDBJ whole genome shotgun (WGS) entry which is preliminary data.</text>
</comment>
<dbReference type="PANTHER" id="PTHR37313:SF2">
    <property type="entry name" value="UPF0749 PROTEIN YLXX"/>
    <property type="match status" value="1"/>
</dbReference>
<evidence type="ECO:0000256" key="1">
    <source>
        <dbReference type="ARBA" id="ARBA00009108"/>
    </source>
</evidence>
<evidence type="ECO:0000313" key="2">
    <source>
        <dbReference type="EMBL" id="NMP21617.1"/>
    </source>
</evidence>
<sequence length="232" mass="24815">MAQRLVALLAAIAAVAGFLITQQIRTVSALNRTAAIQQGKTLEYLVTKADQFNVVQEHRISRLAERLKAEPPAPSLGPIEARLSSTGPLAALTPVSGAGVTVLMHDATHAAFPGEPNMLRLVHDQYVLRVIALMSAAGARAISIDGQRFTAITSIFCAGPTIRINGIPYASPYRIEAVGPRAAMLKALNSDPDIQGWAQLVSIKYHPESHLEIAPYRGPVQFSLAKPVKIGE</sequence>
<reference evidence="2 3" key="1">
    <citation type="submission" date="2020-04" db="EMBL/GenBank/DDBJ databases">
        <authorList>
            <person name="Zhang R."/>
            <person name="Schippers A."/>
        </authorList>
    </citation>
    <scope>NUCLEOTIDE SEQUENCE [LARGE SCALE GENOMIC DNA]</scope>
    <source>
        <strain evidence="2 3">DSM 109850</strain>
    </source>
</reference>
<protein>
    <submittedName>
        <fullName evidence="2">DUF881 domain-containing protein</fullName>
    </submittedName>
</protein>
<comment type="similarity">
    <text evidence="1">Belongs to the UPF0749 family.</text>
</comment>
<dbReference type="Gene3D" id="3.30.70.1880">
    <property type="entry name" value="Protein of unknown function DUF881"/>
    <property type="match status" value="1"/>
</dbReference>